<sequence>MSQGLNFANQDLRDRSFKGRNLIGADFSGADIRGCNFYRAQLKFANFANVRSGLSDRQILWHSLIAYGISAIFAGTVMVSAILCLVFVTTLMMTWLSGSNSFSPDILTGVAIAVVVIFAVSFAIAFMLGCNGGMAYVSRRQITLAIFICLATAFCAGFWGSPLVKMLVHGAFKGIANSMTENIWLASLTFLAIQPLQVFGSLYLFQWNLYRARTLIGTQFQYADLTNASFHKANLISCDFSHALVTDVDWQQALILRCKLQI</sequence>
<dbReference type="PANTHER" id="PTHR47200:SF2">
    <property type="entry name" value="THYLAKOID LUMENAL 15 KDA PROTEIN 1, CHLOROPLASTIC"/>
    <property type="match status" value="1"/>
</dbReference>
<dbReference type="SUPFAM" id="SSF141571">
    <property type="entry name" value="Pentapeptide repeat-like"/>
    <property type="match status" value="1"/>
</dbReference>
<name>A0A926UQX4_9CYAN</name>
<gene>
    <name evidence="2" type="ORF">H6F44_05650</name>
</gene>
<keyword evidence="1" id="KW-0472">Membrane</keyword>
<dbReference type="Proteomes" id="UP000631421">
    <property type="component" value="Unassembled WGS sequence"/>
</dbReference>
<protein>
    <submittedName>
        <fullName evidence="2">Pentapeptide repeat-containing protein</fullName>
    </submittedName>
</protein>
<organism evidence="2 3">
    <name type="scientific">Pseudanabaena cinerea FACHB-1277</name>
    <dbReference type="NCBI Taxonomy" id="2949581"/>
    <lineage>
        <taxon>Bacteria</taxon>
        <taxon>Bacillati</taxon>
        <taxon>Cyanobacteriota</taxon>
        <taxon>Cyanophyceae</taxon>
        <taxon>Pseudanabaenales</taxon>
        <taxon>Pseudanabaenaceae</taxon>
        <taxon>Pseudanabaena</taxon>
        <taxon>Pseudanabaena cinerea</taxon>
    </lineage>
</organism>
<keyword evidence="1" id="KW-0812">Transmembrane</keyword>
<evidence type="ECO:0000313" key="2">
    <source>
        <dbReference type="EMBL" id="MBD2149610.1"/>
    </source>
</evidence>
<comment type="caution">
    <text evidence="2">The sequence shown here is derived from an EMBL/GenBank/DDBJ whole genome shotgun (WGS) entry which is preliminary data.</text>
</comment>
<dbReference type="PANTHER" id="PTHR47200">
    <property type="entry name" value="THYLAKOID LUMENAL 15 KDA PROTEIN 1, CHLOROPLASTIC"/>
    <property type="match status" value="1"/>
</dbReference>
<feature type="transmembrane region" description="Helical" evidence="1">
    <location>
        <begin position="64"/>
        <end position="94"/>
    </location>
</feature>
<feature type="transmembrane region" description="Helical" evidence="1">
    <location>
        <begin position="106"/>
        <end position="130"/>
    </location>
</feature>
<keyword evidence="1" id="KW-1133">Transmembrane helix</keyword>
<dbReference type="Pfam" id="PF00805">
    <property type="entry name" value="Pentapeptide"/>
    <property type="match status" value="2"/>
</dbReference>
<proteinExistence type="predicted"/>
<reference evidence="2" key="2">
    <citation type="submission" date="2020-08" db="EMBL/GenBank/DDBJ databases">
        <authorList>
            <person name="Chen M."/>
            <person name="Teng W."/>
            <person name="Zhao L."/>
            <person name="Hu C."/>
            <person name="Zhou Y."/>
            <person name="Han B."/>
            <person name="Song L."/>
            <person name="Shu W."/>
        </authorList>
    </citation>
    <scope>NUCLEOTIDE SEQUENCE</scope>
    <source>
        <strain evidence="2">FACHB-1277</strain>
    </source>
</reference>
<dbReference type="AlphaFoldDB" id="A0A926UQX4"/>
<dbReference type="EMBL" id="JACJPY010000011">
    <property type="protein sequence ID" value="MBD2149610.1"/>
    <property type="molecule type" value="Genomic_DNA"/>
</dbReference>
<dbReference type="Gene3D" id="2.160.20.80">
    <property type="entry name" value="E3 ubiquitin-protein ligase SopA"/>
    <property type="match status" value="2"/>
</dbReference>
<evidence type="ECO:0000256" key="1">
    <source>
        <dbReference type="SAM" id="Phobius"/>
    </source>
</evidence>
<dbReference type="InterPro" id="IPR001646">
    <property type="entry name" value="5peptide_repeat"/>
</dbReference>
<feature type="transmembrane region" description="Helical" evidence="1">
    <location>
        <begin position="183"/>
        <end position="205"/>
    </location>
</feature>
<feature type="transmembrane region" description="Helical" evidence="1">
    <location>
        <begin position="142"/>
        <end position="163"/>
    </location>
</feature>
<keyword evidence="3" id="KW-1185">Reference proteome</keyword>
<dbReference type="RefSeq" id="WP_190349983.1">
    <property type="nucleotide sequence ID" value="NZ_JACJPY010000011.1"/>
</dbReference>
<dbReference type="InterPro" id="IPR044213">
    <property type="entry name" value="At2g44920-like"/>
</dbReference>
<accession>A0A926UQX4</accession>
<evidence type="ECO:0000313" key="3">
    <source>
        <dbReference type="Proteomes" id="UP000631421"/>
    </source>
</evidence>
<reference evidence="2" key="1">
    <citation type="journal article" date="2015" name="ISME J.">
        <title>Draft Genome Sequence of Streptomyces incarnatus NRRL8089, which Produces the Nucleoside Antibiotic Sinefungin.</title>
        <authorList>
            <person name="Oshima K."/>
            <person name="Hattori M."/>
            <person name="Shimizu H."/>
            <person name="Fukuda K."/>
            <person name="Nemoto M."/>
            <person name="Inagaki K."/>
            <person name="Tamura T."/>
        </authorList>
    </citation>
    <scope>NUCLEOTIDE SEQUENCE</scope>
    <source>
        <strain evidence="2">FACHB-1277</strain>
    </source>
</reference>